<proteinExistence type="predicted"/>
<comment type="caution">
    <text evidence="3">The sequence shown here is derived from an EMBL/GenBank/DDBJ whole genome shotgun (WGS) entry which is preliminary data.</text>
</comment>
<reference evidence="3 4" key="1">
    <citation type="submission" date="2020-01" db="EMBL/GenBank/DDBJ databases">
        <title>Genomes assembled from Gulf of Kutch pelagic sediment metagenomes.</title>
        <authorList>
            <person name="Chandrashekar M."/>
            <person name="Mahajan M.S."/>
            <person name="Dave K.J."/>
            <person name="Vatsa P."/>
            <person name="Nathani N.M."/>
        </authorList>
    </citation>
    <scope>NUCLEOTIDE SEQUENCE [LARGE SCALE GENOMIC DNA]</scope>
    <source>
        <strain evidence="3">KS3-K002</strain>
    </source>
</reference>
<organism evidence="3 4">
    <name type="scientific">Candidatus Kutchimonas denitrificans</name>
    <dbReference type="NCBI Taxonomy" id="3056748"/>
    <lineage>
        <taxon>Bacteria</taxon>
        <taxon>Pseudomonadati</taxon>
        <taxon>Gemmatimonadota</taxon>
        <taxon>Gemmatimonadia</taxon>
        <taxon>Candidatus Palauibacterales</taxon>
        <taxon>Candidatus Palauibacteraceae</taxon>
        <taxon>Candidatus Kutchimonas</taxon>
    </lineage>
</organism>
<gene>
    <name evidence="3" type="ORF">GWO12_08400</name>
</gene>
<dbReference type="Pfam" id="PF04293">
    <property type="entry name" value="SpoVR"/>
    <property type="match status" value="1"/>
</dbReference>
<evidence type="ECO:0000256" key="1">
    <source>
        <dbReference type="SAM" id="MobiDB-lite"/>
    </source>
</evidence>
<evidence type="ECO:0000313" key="4">
    <source>
        <dbReference type="Proteomes" id="UP000702544"/>
    </source>
</evidence>
<dbReference type="InterPro" id="IPR056174">
    <property type="entry name" value="SpoVR_N"/>
</dbReference>
<evidence type="ECO:0000259" key="2">
    <source>
        <dbReference type="Pfam" id="PF04293"/>
    </source>
</evidence>
<name>A0AAE4ZBF0_9BACT</name>
<sequence length="500" mass="59674">MPQQLAPELRDLQQEIEGYARDYGLDFFDVIFEVLDWEEINEIAAYGGYPARYPYWRFGMEYYALSKSYAYGLQKIYEMVINNDPCYAYLLAANPIVDQKLVMAHVYGHCDFFKNNYSFAHTNRKMVDEMANHATRVRRYMENFGEDEVETFLDICHSLDNLIDYNAPHIRRRRREDAHEDDPGHPGRKRQPRRLAAKEYMEDYINPEDALLAEAERLEEEEKRDEHFPQNPEKDILLFLLEYAPLANWQRDLLGIIREEAYYFAPQGRTKIMNEGWASYWHSTIMTERALHDSELIDYADHHSGTVATQPGRLNPYKLGLELYRDMEERWNKGRHGLEWETCDDYEVRKSWDTGAGEGREKIFQVRAFYNDVTFIDEFLTPEFCHKHKLFVYDYNEATDQYQISSRSFDEIKRALLFQLTNFGQPWVYVRDGNHLNRGELMLWHRYEGVPIRLDYAREVLENLFFIWKRPVHLETYDDDRPVVLTYDGTEHSSEDRSED</sequence>
<dbReference type="PANTHER" id="PTHR30029">
    <property type="entry name" value="STAGE V SPORULATION PROTEIN R"/>
    <property type="match status" value="1"/>
</dbReference>
<feature type="domain" description="SpoVR protein-like N-terminal" evidence="2">
    <location>
        <begin position="7"/>
        <end position="424"/>
    </location>
</feature>
<dbReference type="AlphaFoldDB" id="A0AAE4ZBF0"/>
<accession>A0AAE4ZBF0</accession>
<protein>
    <submittedName>
        <fullName evidence="3">SpoVR family protein</fullName>
    </submittedName>
</protein>
<dbReference type="Proteomes" id="UP000702544">
    <property type="component" value="Unassembled WGS sequence"/>
</dbReference>
<feature type="compositionally biased region" description="Basic and acidic residues" evidence="1">
    <location>
        <begin position="175"/>
        <end position="185"/>
    </location>
</feature>
<dbReference type="EMBL" id="JAACAK010000063">
    <property type="protein sequence ID" value="NIR75116.1"/>
    <property type="molecule type" value="Genomic_DNA"/>
</dbReference>
<dbReference type="PANTHER" id="PTHR30029:SF2">
    <property type="entry name" value="STAGE V SPORULATION PROTEIN R"/>
    <property type="match status" value="1"/>
</dbReference>
<feature type="region of interest" description="Disordered" evidence="1">
    <location>
        <begin position="173"/>
        <end position="194"/>
    </location>
</feature>
<dbReference type="InterPro" id="IPR007390">
    <property type="entry name" value="Spore_V_R"/>
</dbReference>
<evidence type="ECO:0000313" key="3">
    <source>
        <dbReference type="EMBL" id="NIR75116.1"/>
    </source>
</evidence>